<evidence type="ECO:0000256" key="5">
    <source>
        <dbReference type="SAM" id="MobiDB-lite"/>
    </source>
</evidence>
<evidence type="ECO:0000313" key="9">
    <source>
        <dbReference type="Proteomes" id="UP001210211"/>
    </source>
</evidence>
<dbReference type="PANTHER" id="PTHR33680">
    <property type="entry name" value="OS07G0190500 PROTEIN"/>
    <property type="match status" value="1"/>
</dbReference>
<keyword evidence="1" id="KW-0479">Metal-binding</keyword>
<evidence type="ECO:0000259" key="7">
    <source>
        <dbReference type="PROSITE" id="PS51999"/>
    </source>
</evidence>
<evidence type="ECO:0000256" key="1">
    <source>
        <dbReference type="ARBA" id="ARBA00022723"/>
    </source>
</evidence>
<evidence type="ECO:0000256" key="4">
    <source>
        <dbReference type="PROSITE-ProRule" id="PRU01343"/>
    </source>
</evidence>
<accession>A0AAD6A148</accession>
<keyword evidence="9" id="KW-1185">Reference proteome</keyword>
<reference evidence="8 9" key="1">
    <citation type="journal article" date="2022" name="Cell">
        <title>Repeat-based holocentromeres influence genome architecture and karyotype evolution.</title>
        <authorList>
            <person name="Hofstatter P.G."/>
            <person name="Thangavel G."/>
            <person name="Lux T."/>
            <person name="Neumann P."/>
            <person name="Vondrak T."/>
            <person name="Novak P."/>
            <person name="Zhang M."/>
            <person name="Costa L."/>
            <person name="Castellani M."/>
            <person name="Scott A."/>
            <person name="Toegelov H."/>
            <person name="Fuchs J."/>
            <person name="Mata-Sucre Y."/>
            <person name="Dias Y."/>
            <person name="Vanzela A.L.L."/>
            <person name="Huettel B."/>
            <person name="Almeida C.C.S."/>
            <person name="Simkova H."/>
            <person name="Souza G."/>
            <person name="Pedrosa-Harand A."/>
            <person name="Macas J."/>
            <person name="Mayer K.F.X."/>
            <person name="Houben A."/>
            <person name="Marques A."/>
        </authorList>
    </citation>
    <scope>NUCLEOTIDE SEQUENCE [LARGE SCALE GENOMIC DNA]</scope>
    <source>
        <strain evidence="8">RhyTen1mFocal</strain>
    </source>
</reference>
<evidence type="ECO:0000256" key="2">
    <source>
        <dbReference type="ARBA" id="ARBA00022771"/>
    </source>
</evidence>
<comment type="caution">
    <text evidence="8">The sequence shown here is derived from an EMBL/GenBank/DDBJ whole genome shotgun (WGS) entry which is preliminary data.</text>
</comment>
<evidence type="ECO:0000313" key="8">
    <source>
        <dbReference type="EMBL" id="KAJ3707796.1"/>
    </source>
</evidence>
<dbReference type="GO" id="GO:0008270">
    <property type="term" value="F:zinc ion binding"/>
    <property type="evidence" value="ECO:0007669"/>
    <property type="project" value="UniProtKB-KW"/>
</dbReference>
<evidence type="ECO:0000256" key="6">
    <source>
        <dbReference type="SAM" id="Phobius"/>
    </source>
</evidence>
<dbReference type="EMBL" id="JAMRDG010000001">
    <property type="protein sequence ID" value="KAJ3707796.1"/>
    <property type="molecule type" value="Genomic_DNA"/>
</dbReference>
<keyword evidence="6" id="KW-0472">Membrane</keyword>
<evidence type="ECO:0000256" key="3">
    <source>
        <dbReference type="ARBA" id="ARBA00022833"/>
    </source>
</evidence>
<gene>
    <name evidence="8" type="ORF">LUZ61_011501</name>
</gene>
<keyword evidence="6" id="KW-1133">Transmembrane helix</keyword>
<name>A0AAD6A148_9POAL</name>
<feature type="transmembrane region" description="Helical" evidence="6">
    <location>
        <begin position="140"/>
        <end position="160"/>
    </location>
</feature>
<feature type="region of interest" description="Disordered" evidence="5">
    <location>
        <begin position="1"/>
        <end position="27"/>
    </location>
</feature>
<dbReference type="InterPro" id="IPR010666">
    <property type="entry name" value="Znf_GRF"/>
</dbReference>
<dbReference type="PANTHER" id="PTHR33680:SF7">
    <property type="entry name" value="OS02G0474200 PROTEIN"/>
    <property type="match status" value="1"/>
</dbReference>
<protein>
    <recommendedName>
        <fullName evidence="7">GRF-type domain-containing protein</fullName>
    </recommendedName>
</protein>
<sequence length="162" mass="18198">MNPQSSRSESVSPGVSSSVARQPSRSEGLPLVPCPECGVTVKKLVNRTPLNPERVFYRCPNKISRCTFWKWENEYLAYLRNANVVIPSIESELAEVIGTLESQLVRLIDELKKKSQDDDRQIEAIVASLDNINIKVHNHMYVIIALLVVVIAILIVFIGIQK</sequence>
<keyword evidence="2 4" id="KW-0863">Zinc-finger</keyword>
<proteinExistence type="predicted"/>
<dbReference type="PROSITE" id="PS51999">
    <property type="entry name" value="ZF_GRF"/>
    <property type="match status" value="1"/>
</dbReference>
<dbReference type="Pfam" id="PF06839">
    <property type="entry name" value="Zn_ribbon_GRF"/>
    <property type="match status" value="1"/>
</dbReference>
<organism evidence="8 9">
    <name type="scientific">Rhynchospora tenuis</name>
    <dbReference type="NCBI Taxonomy" id="198213"/>
    <lineage>
        <taxon>Eukaryota</taxon>
        <taxon>Viridiplantae</taxon>
        <taxon>Streptophyta</taxon>
        <taxon>Embryophyta</taxon>
        <taxon>Tracheophyta</taxon>
        <taxon>Spermatophyta</taxon>
        <taxon>Magnoliopsida</taxon>
        <taxon>Liliopsida</taxon>
        <taxon>Poales</taxon>
        <taxon>Cyperaceae</taxon>
        <taxon>Cyperoideae</taxon>
        <taxon>Rhynchosporeae</taxon>
        <taxon>Rhynchospora</taxon>
    </lineage>
</organism>
<keyword evidence="3" id="KW-0862">Zinc</keyword>
<keyword evidence="6" id="KW-0812">Transmembrane</keyword>
<dbReference type="Proteomes" id="UP001210211">
    <property type="component" value="Unassembled WGS sequence"/>
</dbReference>
<feature type="domain" description="GRF-type" evidence="7">
    <location>
        <begin position="34"/>
        <end position="75"/>
    </location>
</feature>
<dbReference type="AlphaFoldDB" id="A0AAD6A148"/>
<feature type="compositionally biased region" description="Low complexity" evidence="5">
    <location>
        <begin position="1"/>
        <end position="19"/>
    </location>
</feature>